<dbReference type="EMBL" id="QQTP01000001">
    <property type="protein sequence ID" value="RDJ29440.1"/>
    <property type="molecule type" value="Genomic_DNA"/>
</dbReference>
<name>A0A370LC84_9HYPH</name>
<proteinExistence type="predicted"/>
<gene>
    <name evidence="1" type="ORF">DWE98_02500</name>
</gene>
<keyword evidence="2" id="KW-1185">Reference proteome</keyword>
<reference evidence="2" key="1">
    <citation type="submission" date="2018-07" db="EMBL/GenBank/DDBJ databases">
        <authorList>
            <person name="Safronova V.I."/>
            <person name="Chirak E.R."/>
            <person name="Sazanova A.L."/>
        </authorList>
    </citation>
    <scope>NUCLEOTIDE SEQUENCE [LARGE SCALE GENOMIC DNA]</scope>
    <source>
        <strain evidence="2">RCAM04685</strain>
    </source>
</reference>
<dbReference type="AlphaFoldDB" id="A0A370LC84"/>
<sequence>MTITRLLLLGIWVCGVTLASSHVAVLWRAGTAPTVEQPFLEGLDYEETSPVSVPILANGVVQGYVVAQFVFTADAHTLRQVTVRPHAYINDEAIRAIYSNAKVDFSKLERVDIDALLKSVKSNVNARFGGDLIKDVLVKDFNYIRKDQLRS</sequence>
<protein>
    <recommendedName>
        <fullName evidence="3">Flagellar basal body-associated protein FliL</fullName>
    </recommendedName>
</protein>
<evidence type="ECO:0000313" key="2">
    <source>
        <dbReference type="Proteomes" id="UP000255207"/>
    </source>
</evidence>
<accession>A0A370LC84</accession>
<evidence type="ECO:0008006" key="3">
    <source>
        <dbReference type="Google" id="ProtNLM"/>
    </source>
</evidence>
<dbReference type="Proteomes" id="UP000255207">
    <property type="component" value="Unassembled WGS sequence"/>
</dbReference>
<dbReference type="OrthoDB" id="7847400at2"/>
<dbReference type="RefSeq" id="WP_114827558.1">
    <property type="nucleotide sequence ID" value="NZ_QQTO01000019.1"/>
</dbReference>
<organism evidence="1 2">
    <name type="scientific">Bosea caraganae</name>
    <dbReference type="NCBI Taxonomy" id="2763117"/>
    <lineage>
        <taxon>Bacteria</taxon>
        <taxon>Pseudomonadati</taxon>
        <taxon>Pseudomonadota</taxon>
        <taxon>Alphaproteobacteria</taxon>
        <taxon>Hyphomicrobiales</taxon>
        <taxon>Boseaceae</taxon>
        <taxon>Bosea</taxon>
    </lineage>
</organism>
<comment type="caution">
    <text evidence="1">The sequence shown here is derived from an EMBL/GenBank/DDBJ whole genome shotgun (WGS) entry which is preliminary data.</text>
</comment>
<evidence type="ECO:0000313" key="1">
    <source>
        <dbReference type="EMBL" id="RDJ29440.1"/>
    </source>
</evidence>